<evidence type="ECO:0000256" key="12">
    <source>
        <dbReference type="ARBA" id="ARBA00023254"/>
    </source>
</evidence>
<dbReference type="GO" id="GO:0051321">
    <property type="term" value="P:meiotic cell cycle"/>
    <property type="evidence" value="ECO:0007669"/>
    <property type="project" value="UniProtKB-KW"/>
</dbReference>
<dbReference type="InterPro" id="IPR020422">
    <property type="entry name" value="TYR_PHOSPHATASE_DUAL_dom"/>
</dbReference>
<dbReference type="GO" id="GO:0032954">
    <property type="term" value="P:regulation of cytokinetic process"/>
    <property type="evidence" value="ECO:0007669"/>
    <property type="project" value="UniProtKB-ARBA"/>
</dbReference>
<protein>
    <recommendedName>
        <fullName evidence="4">protein-tyrosine-phosphatase</fullName>
        <ecNumber evidence="4">3.1.3.48</ecNumber>
    </recommendedName>
</protein>
<evidence type="ECO:0000259" key="16">
    <source>
        <dbReference type="PROSITE" id="PS50056"/>
    </source>
</evidence>
<dbReference type="PANTHER" id="PTHR23339">
    <property type="entry name" value="TYROSINE SPECIFIC PROTEIN PHOSPHATASE AND DUAL SPECIFICITY PROTEIN PHOSPHATASE"/>
    <property type="match status" value="1"/>
</dbReference>
<feature type="region of interest" description="Disordered" evidence="14">
    <location>
        <begin position="1"/>
        <end position="43"/>
    </location>
</feature>
<dbReference type="InterPro" id="IPR050561">
    <property type="entry name" value="PTP"/>
</dbReference>
<evidence type="ECO:0000256" key="1">
    <source>
        <dbReference type="ARBA" id="ARBA00004123"/>
    </source>
</evidence>
<dbReference type="Proteomes" id="UP000785679">
    <property type="component" value="Unassembled WGS sequence"/>
</dbReference>
<evidence type="ECO:0000256" key="11">
    <source>
        <dbReference type="ARBA" id="ARBA00023242"/>
    </source>
</evidence>
<evidence type="ECO:0000256" key="10">
    <source>
        <dbReference type="ARBA" id="ARBA00022912"/>
    </source>
</evidence>
<keyword evidence="6" id="KW-0597">Phosphoprotein</keyword>
<evidence type="ECO:0000256" key="14">
    <source>
        <dbReference type="SAM" id="MobiDB-lite"/>
    </source>
</evidence>
<evidence type="ECO:0000313" key="17">
    <source>
        <dbReference type="EMBL" id="TNV79412.1"/>
    </source>
</evidence>
<dbReference type="GO" id="GO:0031981">
    <property type="term" value="C:nuclear lumen"/>
    <property type="evidence" value="ECO:0007669"/>
    <property type="project" value="UniProtKB-ARBA"/>
</dbReference>
<evidence type="ECO:0000256" key="6">
    <source>
        <dbReference type="ARBA" id="ARBA00022553"/>
    </source>
</evidence>
<keyword evidence="5" id="KW-0963">Cytoplasm</keyword>
<keyword evidence="7" id="KW-0132">Cell division</keyword>
<reference evidence="17" key="1">
    <citation type="submission" date="2019-06" db="EMBL/GenBank/DDBJ databases">
        <authorList>
            <person name="Zheng W."/>
        </authorList>
    </citation>
    <scope>NUCLEOTIDE SEQUENCE</scope>
    <source>
        <strain evidence="17">QDHG01</strain>
    </source>
</reference>
<evidence type="ECO:0000259" key="15">
    <source>
        <dbReference type="PROSITE" id="PS50054"/>
    </source>
</evidence>
<evidence type="ECO:0000256" key="8">
    <source>
        <dbReference type="ARBA" id="ARBA00022776"/>
    </source>
</evidence>
<evidence type="ECO:0000313" key="18">
    <source>
        <dbReference type="Proteomes" id="UP000785679"/>
    </source>
</evidence>
<comment type="similarity">
    <text evidence="3">Belongs to the protein-tyrosine phosphatase family. Non-receptor class CDC14 subfamily.</text>
</comment>
<dbReference type="GO" id="GO:0051301">
    <property type="term" value="P:cell division"/>
    <property type="evidence" value="ECO:0007669"/>
    <property type="project" value="UniProtKB-KW"/>
</dbReference>
<dbReference type="PROSITE" id="PS50056">
    <property type="entry name" value="TYR_PHOSPHATASE_2"/>
    <property type="match status" value="1"/>
</dbReference>
<evidence type="ECO:0000256" key="2">
    <source>
        <dbReference type="ARBA" id="ARBA00004496"/>
    </source>
</evidence>
<dbReference type="InterPro" id="IPR016130">
    <property type="entry name" value="Tyr_Pase_AS"/>
</dbReference>
<dbReference type="InterPro" id="IPR000387">
    <property type="entry name" value="Tyr_Pase_dom"/>
</dbReference>
<keyword evidence="9" id="KW-0378">Hydrolase</keyword>
<sequence>MSKAAYSATPKSTHHHGVTSPHSNSRMSLKSEKHKTLKAAAEDTASQKAAQSWKLMPPTPVRQQVMNQTLQKSIEIIKDRLYWYCNSDPPKNVPDSFFFNIDSVLVYQGYNKDFGPLNLAQLHRYCIELYRILKDKKYAGIRIFHHSSPIFNKKANACFLMCAFLVVCFKLTAEQAWQPFAKAMAGKLVPFVDAGEEPGDYECTVLDCLKGLEKAIEYGWYEFRKFDYKQYENFHKLDVGDMNWVIPGKIVAFSSPTQKKNDGLPPEAFIENFLKMKITAIVRLNDPLYKADLFEANGIAVIDLEFEDGSCPPDAVIRRFIAICDEEFKKGGAVAVHCRAGLGRTGTLIGCYIMSKYQVEPRGLIGWLRISRPGSVIGHQQQFLSEVYPRLSSIIERQKNPFQEVDTNKQGVIGAIKDTGIQQKQYKLKIKQGDQLVNAKRQATTLAILNKYSQNTQEL</sequence>
<organism evidence="17 18">
    <name type="scientific">Halteria grandinella</name>
    <dbReference type="NCBI Taxonomy" id="5974"/>
    <lineage>
        <taxon>Eukaryota</taxon>
        <taxon>Sar</taxon>
        <taxon>Alveolata</taxon>
        <taxon>Ciliophora</taxon>
        <taxon>Intramacronucleata</taxon>
        <taxon>Spirotrichea</taxon>
        <taxon>Stichotrichia</taxon>
        <taxon>Sporadotrichida</taxon>
        <taxon>Halteriidae</taxon>
        <taxon>Halteria</taxon>
    </lineage>
</organism>
<evidence type="ECO:0000256" key="13">
    <source>
        <dbReference type="ARBA" id="ARBA00023306"/>
    </source>
</evidence>
<dbReference type="GO" id="GO:0033554">
    <property type="term" value="P:cellular response to stress"/>
    <property type="evidence" value="ECO:0007669"/>
    <property type="project" value="UniProtKB-ARBA"/>
</dbReference>
<dbReference type="PROSITE" id="PS50054">
    <property type="entry name" value="TYR_PHOSPHATASE_DUAL"/>
    <property type="match status" value="1"/>
</dbReference>
<proteinExistence type="inferred from homology"/>
<dbReference type="CDD" id="cd14499">
    <property type="entry name" value="CDC14_C"/>
    <property type="match status" value="1"/>
</dbReference>
<dbReference type="GO" id="GO:0000278">
    <property type="term" value="P:mitotic cell cycle"/>
    <property type="evidence" value="ECO:0007669"/>
    <property type="project" value="UniProtKB-ARBA"/>
</dbReference>
<dbReference type="EC" id="3.1.3.48" evidence="4"/>
<dbReference type="SUPFAM" id="SSF52799">
    <property type="entry name" value="(Phosphotyrosine protein) phosphatases II"/>
    <property type="match status" value="2"/>
</dbReference>
<keyword evidence="12" id="KW-0469">Meiosis</keyword>
<evidence type="ECO:0000256" key="4">
    <source>
        <dbReference type="ARBA" id="ARBA00013064"/>
    </source>
</evidence>
<keyword evidence="8" id="KW-0498">Mitosis</keyword>
<evidence type="ECO:0000256" key="3">
    <source>
        <dbReference type="ARBA" id="ARBA00007315"/>
    </source>
</evidence>
<dbReference type="PROSITE" id="PS00383">
    <property type="entry name" value="TYR_PHOSPHATASE_1"/>
    <property type="match status" value="1"/>
</dbReference>
<accession>A0A8J8T233</accession>
<dbReference type="FunFam" id="3.90.190.10:FF:000038">
    <property type="entry name" value="Tyrosine-protein phosphatase CDC14"/>
    <property type="match status" value="1"/>
</dbReference>
<dbReference type="Pfam" id="PF22784">
    <property type="entry name" value="PTP-SAK"/>
    <property type="match status" value="1"/>
</dbReference>
<dbReference type="InterPro" id="IPR029260">
    <property type="entry name" value="DSPn"/>
</dbReference>
<keyword evidence="13" id="KW-0131">Cell cycle</keyword>
<dbReference type="InterPro" id="IPR057023">
    <property type="entry name" value="PTP-SAK"/>
</dbReference>
<comment type="caution">
    <text evidence="17">The sequence shown here is derived from an EMBL/GenBank/DDBJ whole genome shotgun (WGS) entry which is preliminary data.</text>
</comment>
<dbReference type="InterPro" id="IPR029021">
    <property type="entry name" value="Prot-tyrosine_phosphatase-like"/>
</dbReference>
<dbReference type="Gene3D" id="3.90.190.10">
    <property type="entry name" value="Protein tyrosine phosphatase superfamily"/>
    <property type="match status" value="2"/>
</dbReference>
<keyword evidence="11" id="KW-0539">Nucleus</keyword>
<dbReference type="AlphaFoldDB" id="A0A8J8T233"/>
<comment type="subcellular location">
    <subcellularLocation>
        <location evidence="2">Cytoplasm</location>
    </subcellularLocation>
    <subcellularLocation>
        <location evidence="1">Nucleus</location>
    </subcellularLocation>
</comment>
<name>A0A8J8T233_HALGN</name>
<dbReference type="EMBL" id="RRYP01008941">
    <property type="protein sequence ID" value="TNV79412.1"/>
    <property type="molecule type" value="Genomic_DNA"/>
</dbReference>
<keyword evidence="10" id="KW-0904">Protein phosphatase</keyword>
<dbReference type="OrthoDB" id="442453at2759"/>
<evidence type="ECO:0000256" key="5">
    <source>
        <dbReference type="ARBA" id="ARBA00022490"/>
    </source>
</evidence>
<keyword evidence="18" id="KW-1185">Reference proteome</keyword>
<feature type="domain" description="Tyrosine-protein phosphatase" evidence="15">
    <location>
        <begin position="241"/>
        <end position="396"/>
    </location>
</feature>
<feature type="domain" description="Tyrosine specific protein phosphatases" evidence="16">
    <location>
        <begin position="318"/>
        <end position="383"/>
    </location>
</feature>
<dbReference type="GO" id="GO:0004725">
    <property type="term" value="F:protein tyrosine phosphatase activity"/>
    <property type="evidence" value="ECO:0007669"/>
    <property type="project" value="UniProtKB-EC"/>
</dbReference>
<dbReference type="CDD" id="cd17657">
    <property type="entry name" value="CDC14_N"/>
    <property type="match status" value="1"/>
</dbReference>
<evidence type="ECO:0000256" key="7">
    <source>
        <dbReference type="ARBA" id="ARBA00022618"/>
    </source>
</evidence>
<dbReference type="GO" id="GO:0005737">
    <property type="term" value="C:cytoplasm"/>
    <property type="evidence" value="ECO:0007669"/>
    <property type="project" value="UniProtKB-SubCell"/>
</dbReference>
<evidence type="ECO:0000256" key="9">
    <source>
        <dbReference type="ARBA" id="ARBA00022801"/>
    </source>
</evidence>
<dbReference type="GO" id="GO:0007096">
    <property type="term" value="P:regulation of exit from mitosis"/>
    <property type="evidence" value="ECO:0007669"/>
    <property type="project" value="UniProtKB-ARBA"/>
</dbReference>
<dbReference type="GO" id="GO:0005856">
    <property type="term" value="C:cytoskeleton"/>
    <property type="evidence" value="ECO:0007669"/>
    <property type="project" value="UniProtKB-ARBA"/>
</dbReference>
<dbReference type="Pfam" id="PF14671">
    <property type="entry name" value="DSPn"/>
    <property type="match status" value="1"/>
</dbReference>
<dbReference type="InterPro" id="IPR044506">
    <property type="entry name" value="CDC14_C"/>
</dbReference>
<gene>
    <name evidence="17" type="ORF">FGO68_gene991</name>
</gene>